<organism evidence="2 3">
    <name type="scientific">SAR86 cluster bacterium</name>
    <dbReference type="NCBI Taxonomy" id="2030880"/>
    <lineage>
        <taxon>Bacteria</taxon>
        <taxon>Pseudomonadati</taxon>
        <taxon>Pseudomonadota</taxon>
        <taxon>Gammaproteobacteria</taxon>
        <taxon>SAR86 cluster</taxon>
    </lineage>
</organism>
<dbReference type="EMBL" id="SHBE01000003">
    <property type="protein sequence ID" value="RZO26614.1"/>
    <property type="molecule type" value="Genomic_DNA"/>
</dbReference>
<evidence type="ECO:0000313" key="3">
    <source>
        <dbReference type="Proteomes" id="UP000315825"/>
    </source>
</evidence>
<sequence>MKTIIIAEVGVNHNGCLKNAFQLIKEAKSCGADFVKFQIFKSENLVDENAEKAPYQKRNMSEESDSQFEMLKKLELSFEDFVEIKQECEKNKVKFMASAFDLESLNFLLNLNCDYVKIPSGEINNVPYLREFRNCNSKIILSTGMSTIDDIEFALEILTSAGIDKKSISLLHCTSNYPCDLEEINMNSMVTIREKFGVDVGYSDHSSDNAVSSAAVAMGASIIEKHFTLDNELEGPDHKASLNTKDFKKFVRSIRKIEKILGSSTKKPTDSEKETKKFVEKKIFASKQILKGEKFSNLNMTTKRSKSGINSRDWDLVCSKEAIKDFQVGDLIEIE</sequence>
<dbReference type="Proteomes" id="UP000315825">
    <property type="component" value="Unassembled WGS sequence"/>
</dbReference>
<dbReference type="GO" id="GO:0016051">
    <property type="term" value="P:carbohydrate biosynthetic process"/>
    <property type="evidence" value="ECO:0007669"/>
    <property type="project" value="InterPro"/>
</dbReference>
<dbReference type="InterPro" id="IPR013132">
    <property type="entry name" value="PseI/NeuA/B-like_N"/>
</dbReference>
<dbReference type="Gene3D" id="3.90.1210.10">
    <property type="entry name" value="Antifreeze-like/N-acetylneuraminic acid synthase C-terminal domain"/>
    <property type="match status" value="1"/>
</dbReference>
<dbReference type="InterPro" id="IPR036732">
    <property type="entry name" value="AFP_Neu5c_C_sf"/>
</dbReference>
<keyword evidence="2" id="KW-0808">Transferase</keyword>
<dbReference type="SUPFAM" id="SSF51269">
    <property type="entry name" value="AFP III-like domain"/>
    <property type="match status" value="1"/>
</dbReference>
<protein>
    <submittedName>
        <fullName evidence="2">N-acetylneuraminate synthase</fullName>
        <ecNumber evidence="2">2.5.1.56</ecNumber>
    </submittedName>
</protein>
<dbReference type="AlphaFoldDB" id="A0A520MZG9"/>
<dbReference type="PANTHER" id="PTHR42966">
    <property type="entry name" value="N-ACETYLNEURAMINATE SYNTHASE"/>
    <property type="match status" value="1"/>
</dbReference>
<gene>
    <name evidence="2" type="primary">neuB</name>
    <name evidence="2" type="ORF">EVA92_02395</name>
</gene>
<dbReference type="GO" id="GO:0047444">
    <property type="term" value="F:N-acylneuraminate-9-phosphate synthase activity"/>
    <property type="evidence" value="ECO:0007669"/>
    <property type="project" value="TreeGrafter"/>
</dbReference>
<dbReference type="Gene3D" id="3.20.20.70">
    <property type="entry name" value="Aldolase class I"/>
    <property type="match status" value="1"/>
</dbReference>
<dbReference type="NCBIfam" id="TIGR03569">
    <property type="entry name" value="NeuB_NnaB"/>
    <property type="match status" value="1"/>
</dbReference>
<dbReference type="InterPro" id="IPR013785">
    <property type="entry name" value="Aldolase_TIM"/>
</dbReference>
<dbReference type="InterPro" id="IPR051690">
    <property type="entry name" value="PseI-like"/>
</dbReference>
<dbReference type="EC" id="2.5.1.56" evidence="2"/>
<dbReference type="GO" id="GO:0050462">
    <property type="term" value="F:N-acetylneuraminate synthase activity"/>
    <property type="evidence" value="ECO:0007669"/>
    <property type="project" value="UniProtKB-EC"/>
</dbReference>
<evidence type="ECO:0000259" key="1">
    <source>
        <dbReference type="Pfam" id="PF03102"/>
    </source>
</evidence>
<proteinExistence type="predicted"/>
<feature type="domain" description="PseI/NeuA/B-like" evidence="1">
    <location>
        <begin position="23"/>
        <end position="265"/>
    </location>
</feature>
<comment type="caution">
    <text evidence="2">The sequence shown here is derived from an EMBL/GenBank/DDBJ whole genome shotgun (WGS) entry which is preliminary data.</text>
</comment>
<dbReference type="Pfam" id="PF03102">
    <property type="entry name" value="NeuB"/>
    <property type="match status" value="1"/>
</dbReference>
<dbReference type="SUPFAM" id="SSF51569">
    <property type="entry name" value="Aldolase"/>
    <property type="match status" value="1"/>
</dbReference>
<dbReference type="InterPro" id="IPR020007">
    <property type="entry name" value="NeuB/NeuA"/>
</dbReference>
<name>A0A520MZG9_9GAMM</name>
<dbReference type="PANTHER" id="PTHR42966:SF1">
    <property type="entry name" value="SIALIC ACID SYNTHASE"/>
    <property type="match status" value="1"/>
</dbReference>
<reference evidence="2 3" key="1">
    <citation type="submission" date="2019-02" db="EMBL/GenBank/DDBJ databases">
        <title>Prokaryotic population dynamics and viral predation in marine succession experiment using metagenomics: the confinement effect.</title>
        <authorList>
            <person name="Haro-Moreno J.M."/>
            <person name="Rodriguez-Valera F."/>
            <person name="Lopez-Perez M."/>
        </authorList>
    </citation>
    <scope>NUCLEOTIDE SEQUENCE [LARGE SCALE GENOMIC DNA]</scope>
    <source>
        <strain evidence="2">MED-G159</strain>
    </source>
</reference>
<accession>A0A520MZG9</accession>
<evidence type="ECO:0000313" key="2">
    <source>
        <dbReference type="EMBL" id="RZO26614.1"/>
    </source>
</evidence>